<gene>
    <name evidence="4" type="primary">wecD</name>
    <name evidence="4" type="ORF">MM59RIKEN_08400</name>
</gene>
<keyword evidence="5" id="KW-1185">Reference proteome</keyword>
<feature type="domain" description="N-acetyltransferase" evidence="3">
    <location>
        <begin position="4"/>
        <end position="147"/>
    </location>
</feature>
<accession>A0A810QD18</accession>
<dbReference type="CDD" id="cd04301">
    <property type="entry name" value="NAT_SF"/>
    <property type="match status" value="1"/>
</dbReference>
<dbReference type="KEGG" id="pfaa:MM59RIKEN_08400"/>
<dbReference type="PROSITE" id="PS51186">
    <property type="entry name" value="GNAT"/>
    <property type="match status" value="1"/>
</dbReference>
<evidence type="ECO:0000313" key="5">
    <source>
        <dbReference type="Proteomes" id="UP000679848"/>
    </source>
</evidence>
<evidence type="ECO:0000256" key="2">
    <source>
        <dbReference type="ARBA" id="ARBA00023315"/>
    </source>
</evidence>
<organism evidence="4 5">
    <name type="scientific">Pusillibacter faecalis</name>
    <dbReference type="NCBI Taxonomy" id="2714358"/>
    <lineage>
        <taxon>Bacteria</taxon>
        <taxon>Bacillati</taxon>
        <taxon>Bacillota</taxon>
        <taxon>Clostridia</taxon>
        <taxon>Eubacteriales</taxon>
        <taxon>Oscillospiraceae</taxon>
        <taxon>Pusillibacter</taxon>
    </lineage>
</organism>
<dbReference type="Proteomes" id="UP000679848">
    <property type="component" value="Chromosome"/>
</dbReference>
<evidence type="ECO:0000259" key="3">
    <source>
        <dbReference type="PROSITE" id="PS51186"/>
    </source>
</evidence>
<dbReference type="InterPro" id="IPR000182">
    <property type="entry name" value="GNAT_dom"/>
</dbReference>
<dbReference type="GO" id="GO:0016747">
    <property type="term" value="F:acyltransferase activity, transferring groups other than amino-acyl groups"/>
    <property type="evidence" value="ECO:0007669"/>
    <property type="project" value="InterPro"/>
</dbReference>
<dbReference type="InterPro" id="IPR016181">
    <property type="entry name" value="Acyl_CoA_acyltransferase"/>
</dbReference>
<proteinExistence type="predicted"/>
<dbReference type="AlphaFoldDB" id="A0A810QD18"/>
<sequence>MKIIEITERNSAWIEKLLDIWETSVKATHSFLSGGEIEAIKQYVPQALKEIPHLVVAEDETGEPVGFMGVADQMLEMLFVSAKERGKGIGKQLLEHGMDKYSVKKLAVNEQNPLAKGFYEHMGFAVYQRTDFDEQGNAYPLLYMKRN</sequence>
<dbReference type="Pfam" id="PF13673">
    <property type="entry name" value="Acetyltransf_10"/>
    <property type="match status" value="1"/>
</dbReference>
<evidence type="ECO:0000313" key="4">
    <source>
        <dbReference type="EMBL" id="BCK83521.1"/>
    </source>
</evidence>
<dbReference type="EMBL" id="AP023420">
    <property type="protein sequence ID" value="BCK83521.1"/>
    <property type="molecule type" value="Genomic_DNA"/>
</dbReference>
<reference evidence="4" key="1">
    <citation type="submission" date="2020-09" db="EMBL/GenBank/DDBJ databases">
        <title>New species isolated from human feces.</title>
        <authorList>
            <person name="Kitahara M."/>
            <person name="Shigeno Y."/>
            <person name="Shime M."/>
            <person name="Matsumoto Y."/>
            <person name="Nakamura S."/>
            <person name="Motooka D."/>
            <person name="Fukuoka S."/>
            <person name="Nishikawa H."/>
            <person name="Benno Y."/>
        </authorList>
    </citation>
    <scope>NUCLEOTIDE SEQUENCE</scope>
    <source>
        <strain evidence="4">MM59</strain>
    </source>
</reference>
<keyword evidence="1" id="KW-0808">Transferase</keyword>
<keyword evidence="2" id="KW-0012">Acyltransferase</keyword>
<name>A0A810QD18_9FIRM</name>
<protein>
    <submittedName>
        <fullName evidence="4">Acetyltransferase</fullName>
    </submittedName>
</protein>
<evidence type="ECO:0000256" key="1">
    <source>
        <dbReference type="ARBA" id="ARBA00022679"/>
    </source>
</evidence>
<dbReference type="PANTHER" id="PTHR43800:SF1">
    <property type="entry name" value="PEPTIDYL-LYSINE N-ACETYLTRANSFERASE YJAB"/>
    <property type="match status" value="1"/>
</dbReference>
<dbReference type="SUPFAM" id="SSF55729">
    <property type="entry name" value="Acyl-CoA N-acyltransferases (Nat)"/>
    <property type="match status" value="1"/>
</dbReference>
<dbReference type="Gene3D" id="3.40.630.30">
    <property type="match status" value="1"/>
</dbReference>
<dbReference type="RefSeq" id="WP_187028247.1">
    <property type="nucleotide sequence ID" value="NZ_AP023420.1"/>
</dbReference>
<dbReference type="PANTHER" id="PTHR43800">
    <property type="entry name" value="PEPTIDYL-LYSINE N-ACETYLTRANSFERASE YJAB"/>
    <property type="match status" value="1"/>
</dbReference>